<feature type="modified residue" description="4-aspartylphosphate" evidence="3">
    <location>
        <position position="57"/>
    </location>
</feature>
<dbReference type="KEGG" id="wcp:H9Q76_12955"/>
<evidence type="ECO:0000256" key="2">
    <source>
        <dbReference type="ARBA" id="ARBA00024867"/>
    </source>
</evidence>
<evidence type="ECO:0000256" key="1">
    <source>
        <dbReference type="ARBA" id="ARBA00018672"/>
    </source>
</evidence>
<dbReference type="CDD" id="cd00156">
    <property type="entry name" value="REC"/>
    <property type="match status" value="1"/>
</dbReference>
<evidence type="ECO:0000259" key="5">
    <source>
        <dbReference type="PROSITE" id="PS50930"/>
    </source>
</evidence>
<evidence type="ECO:0000313" key="6">
    <source>
        <dbReference type="EMBL" id="QNL99599.1"/>
    </source>
</evidence>
<dbReference type="PANTHER" id="PTHR37299:SF1">
    <property type="entry name" value="STAGE 0 SPORULATION PROTEIN A HOMOLOG"/>
    <property type="match status" value="1"/>
</dbReference>
<keyword evidence="7" id="KW-1185">Reference proteome</keyword>
<dbReference type="SUPFAM" id="SSF52172">
    <property type="entry name" value="CheY-like"/>
    <property type="match status" value="1"/>
</dbReference>
<sequence>MNLAIVDDNPEELQKLYKTIMDYSRTHDVAIACDCFATSAAFLSACAQISYSFVIFDIYLQDTTGIDLAAEFRRNAPRTPIVFLTSSPEHRADAFRVHAFDYLEKPVTGEMIARLFDELAITQEEETDTQAFSISIDRKQIPVLYSDIRYITSDSNYLQIQGRDVFRCRMPFREAASILTQDERFLTINRGILINLDYVQHMENASCTMCDSTTFSIHRKNAAAITQAYISHQFKRRTKALTKGGLS</sequence>
<dbReference type="InterPro" id="IPR046947">
    <property type="entry name" value="LytR-like"/>
</dbReference>
<dbReference type="Pfam" id="PF00072">
    <property type="entry name" value="Response_reg"/>
    <property type="match status" value="1"/>
</dbReference>
<evidence type="ECO:0000256" key="3">
    <source>
        <dbReference type="PROSITE-ProRule" id="PRU00169"/>
    </source>
</evidence>
<dbReference type="PANTHER" id="PTHR37299">
    <property type="entry name" value="TRANSCRIPTIONAL REGULATOR-RELATED"/>
    <property type="match status" value="1"/>
</dbReference>
<dbReference type="RefSeq" id="WP_249321285.1">
    <property type="nucleotide sequence ID" value="NZ_CP060632.1"/>
</dbReference>
<feature type="domain" description="Response regulatory" evidence="4">
    <location>
        <begin position="2"/>
        <end position="120"/>
    </location>
</feature>
<comment type="function">
    <text evidence="2">May play the central regulatory role in sporulation. It may be an element of the effector pathway responsible for the activation of sporulation genes in response to nutritional stress. Spo0A may act in concert with spo0H (a sigma factor) to control the expression of some genes that are critical to the sporulation process.</text>
</comment>
<dbReference type="Gene3D" id="3.40.50.2300">
    <property type="match status" value="1"/>
</dbReference>
<organism evidence="6 7">
    <name type="scientific">Wujia chipingensis</name>
    <dbReference type="NCBI Taxonomy" id="2763670"/>
    <lineage>
        <taxon>Bacteria</taxon>
        <taxon>Bacillati</taxon>
        <taxon>Bacillota</taxon>
        <taxon>Clostridia</taxon>
        <taxon>Lachnospirales</taxon>
        <taxon>Lachnospiraceae</taxon>
        <taxon>Wujia</taxon>
    </lineage>
</organism>
<gene>
    <name evidence="6" type="ORF">H9Q76_12955</name>
</gene>
<feature type="domain" description="HTH LytTR-type" evidence="5">
    <location>
        <begin position="132"/>
        <end position="201"/>
    </location>
</feature>
<evidence type="ECO:0000259" key="4">
    <source>
        <dbReference type="PROSITE" id="PS50110"/>
    </source>
</evidence>
<dbReference type="Pfam" id="PF04397">
    <property type="entry name" value="LytTR"/>
    <property type="match status" value="1"/>
</dbReference>
<dbReference type="AlphaFoldDB" id="A0A7G9FM18"/>
<dbReference type="GO" id="GO:0003677">
    <property type="term" value="F:DNA binding"/>
    <property type="evidence" value="ECO:0007669"/>
    <property type="project" value="InterPro"/>
</dbReference>
<accession>A0A7G9FM18</accession>
<dbReference type="PROSITE" id="PS50110">
    <property type="entry name" value="RESPONSE_REGULATORY"/>
    <property type="match status" value="1"/>
</dbReference>
<name>A0A7G9FM18_9FIRM</name>
<dbReference type="PROSITE" id="PS50930">
    <property type="entry name" value="HTH_LYTTR"/>
    <property type="match status" value="1"/>
</dbReference>
<protein>
    <recommendedName>
        <fullName evidence="1">Stage 0 sporulation protein A homolog</fullName>
    </recommendedName>
</protein>
<dbReference type="Gene3D" id="2.40.50.1020">
    <property type="entry name" value="LytTr DNA-binding domain"/>
    <property type="match status" value="1"/>
</dbReference>
<keyword evidence="3" id="KW-0597">Phosphoprotein</keyword>
<evidence type="ECO:0000313" key="7">
    <source>
        <dbReference type="Proteomes" id="UP000515819"/>
    </source>
</evidence>
<dbReference type="Proteomes" id="UP000515819">
    <property type="component" value="Chromosome"/>
</dbReference>
<reference evidence="6 7" key="1">
    <citation type="submission" date="2020-08" db="EMBL/GenBank/DDBJ databases">
        <authorList>
            <person name="Liu C."/>
            <person name="Sun Q."/>
        </authorList>
    </citation>
    <scope>NUCLEOTIDE SEQUENCE [LARGE SCALE GENOMIC DNA]</scope>
    <source>
        <strain evidence="6 7">NSJ-4</strain>
    </source>
</reference>
<dbReference type="InterPro" id="IPR007492">
    <property type="entry name" value="LytTR_DNA-bd_dom"/>
</dbReference>
<dbReference type="SMART" id="SM00448">
    <property type="entry name" value="REC"/>
    <property type="match status" value="1"/>
</dbReference>
<dbReference type="InterPro" id="IPR011006">
    <property type="entry name" value="CheY-like_superfamily"/>
</dbReference>
<dbReference type="EMBL" id="CP060632">
    <property type="protein sequence ID" value="QNL99599.1"/>
    <property type="molecule type" value="Genomic_DNA"/>
</dbReference>
<proteinExistence type="predicted"/>
<dbReference type="SMART" id="SM00850">
    <property type="entry name" value="LytTR"/>
    <property type="match status" value="1"/>
</dbReference>
<dbReference type="InterPro" id="IPR001789">
    <property type="entry name" value="Sig_transdc_resp-reg_receiver"/>
</dbReference>
<dbReference type="GO" id="GO:0000156">
    <property type="term" value="F:phosphorelay response regulator activity"/>
    <property type="evidence" value="ECO:0007669"/>
    <property type="project" value="InterPro"/>
</dbReference>